<sequence length="126" mass="12997">MSGSVSSPVGGDHPITADAAAPTTVHTAAPAGPGAAGPGAAAATAFVSGGVVARSAWSVWDDAPLDGDYVPDDLVYPTDPELPGGPRLVSQQDQLDAELDELLGRNRYSRVDELEWQEWDGVEQDA</sequence>
<feature type="compositionally biased region" description="Low complexity" evidence="1">
    <location>
        <begin position="17"/>
        <end position="41"/>
    </location>
</feature>
<comment type="caution">
    <text evidence="2">The sequence shown here is derived from an EMBL/GenBank/DDBJ whole genome shotgun (WGS) entry which is preliminary data.</text>
</comment>
<feature type="region of interest" description="Disordered" evidence="1">
    <location>
        <begin position="1"/>
        <end position="41"/>
    </location>
</feature>
<evidence type="ECO:0000313" key="3">
    <source>
        <dbReference type="Proteomes" id="UP000292695"/>
    </source>
</evidence>
<organism evidence="2 3">
    <name type="scientific">Kribbella sindirgiensis</name>
    <dbReference type="NCBI Taxonomy" id="1124744"/>
    <lineage>
        <taxon>Bacteria</taxon>
        <taxon>Bacillati</taxon>
        <taxon>Actinomycetota</taxon>
        <taxon>Actinomycetes</taxon>
        <taxon>Propionibacteriales</taxon>
        <taxon>Kribbellaceae</taxon>
        <taxon>Kribbella</taxon>
    </lineage>
</organism>
<accession>A0A4R0IHF1</accession>
<dbReference type="AlphaFoldDB" id="A0A4R0IHF1"/>
<name>A0A4R0IHF1_9ACTN</name>
<protein>
    <submittedName>
        <fullName evidence="2">Uncharacterized protein</fullName>
    </submittedName>
</protein>
<dbReference type="RefSeq" id="WP_131292679.1">
    <property type="nucleotide sequence ID" value="NZ_SJKA01000008.1"/>
</dbReference>
<proteinExistence type="predicted"/>
<dbReference type="EMBL" id="SJKA01000008">
    <property type="protein sequence ID" value="TCC30646.1"/>
    <property type="molecule type" value="Genomic_DNA"/>
</dbReference>
<keyword evidence="3" id="KW-1185">Reference proteome</keyword>
<dbReference type="Proteomes" id="UP000292695">
    <property type="component" value="Unassembled WGS sequence"/>
</dbReference>
<reference evidence="2 3" key="1">
    <citation type="submission" date="2019-02" db="EMBL/GenBank/DDBJ databases">
        <title>Kribbella capetownensis sp. nov. and Kribbella speibonae sp. nov., isolated from soil.</title>
        <authorList>
            <person name="Curtis S.M."/>
            <person name="Norton I."/>
            <person name="Everest G.J."/>
            <person name="Meyers P.R."/>
        </authorList>
    </citation>
    <scope>NUCLEOTIDE SEQUENCE [LARGE SCALE GENOMIC DNA]</scope>
    <source>
        <strain evidence="2 3">DSM 27082</strain>
    </source>
</reference>
<evidence type="ECO:0000256" key="1">
    <source>
        <dbReference type="SAM" id="MobiDB-lite"/>
    </source>
</evidence>
<evidence type="ECO:0000313" key="2">
    <source>
        <dbReference type="EMBL" id="TCC30646.1"/>
    </source>
</evidence>
<gene>
    <name evidence="2" type="ORF">E0H50_24990</name>
</gene>
<feature type="non-terminal residue" evidence="2">
    <location>
        <position position="126"/>
    </location>
</feature>